<feature type="repeat" description="Lumazine-binding" evidence="11">
    <location>
        <begin position="1"/>
        <end position="96"/>
    </location>
</feature>
<feature type="domain" description="Lumazine-binding" evidence="12">
    <location>
        <begin position="1"/>
        <end position="96"/>
    </location>
</feature>
<proteinExistence type="predicted"/>
<feature type="repeat" description="Lumazine-binding" evidence="11">
    <location>
        <begin position="97"/>
        <end position="193"/>
    </location>
</feature>
<evidence type="ECO:0000256" key="8">
    <source>
        <dbReference type="ARBA" id="ARBA00022679"/>
    </source>
</evidence>
<organism evidence="13 14">
    <name type="scientific">Mycoplasma amphoriforme A39</name>
    <dbReference type="NCBI Taxonomy" id="572419"/>
    <lineage>
        <taxon>Bacteria</taxon>
        <taxon>Bacillati</taxon>
        <taxon>Mycoplasmatota</taxon>
        <taxon>Mollicutes</taxon>
        <taxon>Mycoplasmataceae</taxon>
        <taxon>Mycoplasma</taxon>
    </lineage>
</organism>
<protein>
    <recommendedName>
        <fullName evidence="6 10">Riboflavin synthase</fullName>
        <ecNumber evidence="5 10">2.5.1.9</ecNumber>
    </recommendedName>
</protein>
<reference evidence="13 14" key="1">
    <citation type="journal article" date="2015" name="Clin. Infect. Dis.">
        <title>Genomic Investigations unmask Mycoplasma amphoriforme, a new respiratory pathogen.</title>
        <authorList>
            <person name="Gillespie S.H."/>
            <person name="Ling C.L."/>
            <person name="Oravcova K."/>
            <person name="Pinheiro M."/>
            <person name="Wells L."/>
            <person name="Bryant J.M."/>
            <person name="McHugh T.D."/>
            <person name="Bebear C."/>
            <person name="Webster D."/>
            <person name="Harris S.R."/>
            <person name="Seth-Smith H.M."/>
            <person name="Thomson N.R."/>
        </authorList>
    </citation>
    <scope>NUCLEOTIDE SEQUENCE [LARGE SCALE GENOMIC DNA]</scope>
    <source>
        <strain evidence="13 14">A39</strain>
    </source>
</reference>
<sequence length="217" mass="24125">MFTGIIEEVGTVSNINKTTKQSRLTVSANLVLENLKIGDSIAVNGVCLTVISFDQKGFCVDVMNETIQRTAYLQLKVNSHVNLERAMQLNGRLGGHLVSGHVDGTGTIIQIKKDLNATRYTIQTAPVLLKYIVEKGSIAIDGISLTVVSVNESSFDVSLIPHTMQVTTMAYKKVNDLVNLENDLIAKYVEKWWFNNQSNEPKKQNLINQDFLKKHGF</sequence>
<comment type="pathway">
    <text evidence="3">Cofactor biosynthesis; riboflavin biosynthesis; riboflavin from 2-hydroxy-3-oxobutyl phosphate and 5-amino-6-(D-ribitylamino)uracil: step 2/2.</text>
</comment>
<evidence type="ECO:0000256" key="1">
    <source>
        <dbReference type="ARBA" id="ARBA00000968"/>
    </source>
</evidence>
<dbReference type="CDD" id="cd00402">
    <property type="entry name" value="Riboflavin_synthase_like"/>
    <property type="match status" value="1"/>
</dbReference>
<dbReference type="FunFam" id="2.40.30.20:FF:000003">
    <property type="entry name" value="Riboflavin synthase, alpha subunit"/>
    <property type="match status" value="1"/>
</dbReference>
<dbReference type="Gene3D" id="2.40.30.20">
    <property type="match status" value="2"/>
</dbReference>
<dbReference type="GO" id="GO:0004746">
    <property type="term" value="F:riboflavin synthase activity"/>
    <property type="evidence" value="ECO:0007669"/>
    <property type="project" value="UniProtKB-UniRule"/>
</dbReference>
<gene>
    <name evidence="13" type="ORF">MAMA39_06030</name>
</gene>
<evidence type="ECO:0000256" key="7">
    <source>
        <dbReference type="ARBA" id="ARBA00022619"/>
    </source>
</evidence>
<dbReference type="GO" id="GO:0009231">
    <property type="term" value="P:riboflavin biosynthetic process"/>
    <property type="evidence" value="ECO:0007669"/>
    <property type="project" value="UniProtKB-KW"/>
</dbReference>
<evidence type="ECO:0000256" key="6">
    <source>
        <dbReference type="ARBA" id="ARBA00013950"/>
    </source>
</evidence>
<name>A0A292IIL0_9MOLU</name>
<accession>A0A292IIL0</accession>
<dbReference type="NCBIfam" id="NF006767">
    <property type="entry name" value="PRK09289.1"/>
    <property type="match status" value="1"/>
</dbReference>
<evidence type="ECO:0000313" key="14">
    <source>
        <dbReference type="Proteomes" id="UP000261764"/>
    </source>
</evidence>
<dbReference type="InterPro" id="IPR023366">
    <property type="entry name" value="ATP_synth_asu-like_sf"/>
</dbReference>
<dbReference type="InterPro" id="IPR001783">
    <property type="entry name" value="Lumazine-bd"/>
</dbReference>
<keyword evidence="7" id="KW-0686">Riboflavin biosynthesis</keyword>
<dbReference type="NCBIfam" id="TIGR00187">
    <property type="entry name" value="ribE"/>
    <property type="match status" value="1"/>
</dbReference>
<dbReference type="EC" id="2.5.1.9" evidence="5 10"/>
<evidence type="ECO:0000256" key="5">
    <source>
        <dbReference type="ARBA" id="ARBA00012827"/>
    </source>
</evidence>
<evidence type="ECO:0000256" key="11">
    <source>
        <dbReference type="PROSITE-ProRule" id="PRU00524"/>
    </source>
</evidence>
<evidence type="ECO:0000256" key="2">
    <source>
        <dbReference type="ARBA" id="ARBA00002803"/>
    </source>
</evidence>
<keyword evidence="14" id="KW-1185">Reference proteome</keyword>
<comment type="catalytic activity">
    <reaction evidence="1">
        <text>2 6,7-dimethyl-8-(1-D-ribityl)lumazine + H(+) = 5-amino-6-(D-ribitylamino)uracil + riboflavin</text>
        <dbReference type="Rhea" id="RHEA:20772"/>
        <dbReference type="ChEBI" id="CHEBI:15378"/>
        <dbReference type="ChEBI" id="CHEBI:15934"/>
        <dbReference type="ChEBI" id="CHEBI:57986"/>
        <dbReference type="ChEBI" id="CHEBI:58201"/>
        <dbReference type="EC" id="2.5.1.9"/>
    </reaction>
</comment>
<dbReference type="RefSeq" id="WP_343251350.1">
    <property type="nucleotide sequence ID" value="NZ_HG937516.1"/>
</dbReference>
<evidence type="ECO:0000256" key="10">
    <source>
        <dbReference type="NCBIfam" id="TIGR00187"/>
    </source>
</evidence>
<dbReference type="PIRSF" id="PIRSF000498">
    <property type="entry name" value="Riboflavin_syn_A"/>
    <property type="match status" value="1"/>
</dbReference>
<dbReference type="NCBIfam" id="NF009566">
    <property type="entry name" value="PRK13020.1"/>
    <property type="match status" value="1"/>
</dbReference>
<dbReference type="PANTHER" id="PTHR21098:SF12">
    <property type="entry name" value="RIBOFLAVIN SYNTHASE"/>
    <property type="match status" value="1"/>
</dbReference>
<dbReference type="InterPro" id="IPR026017">
    <property type="entry name" value="Lumazine-bd_dom"/>
</dbReference>
<dbReference type="EMBL" id="HG937516">
    <property type="protein sequence ID" value="CDN40720.1"/>
    <property type="molecule type" value="Genomic_DNA"/>
</dbReference>
<feature type="domain" description="Lumazine-binding" evidence="12">
    <location>
        <begin position="97"/>
        <end position="193"/>
    </location>
</feature>
<evidence type="ECO:0000256" key="3">
    <source>
        <dbReference type="ARBA" id="ARBA00004887"/>
    </source>
</evidence>
<dbReference type="InterPro" id="IPR017938">
    <property type="entry name" value="Riboflavin_synthase-like_b-brl"/>
</dbReference>
<dbReference type="Pfam" id="PF00677">
    <property type="entry name" value="Lum_binding"/>
    <property type="match status" value="2"/>
</dbReference>
<evidence type="ECO:0000313" key="13">
    <source>
        <dbReference type="EMBL" id="CDN40720.1"/>
    </source>
</evidence>
<keyword evidence="8" id="KW-0808">Transferase</keyword>
<dbReference type="PANTHER" id="PTHR21098">
    <property type="entry name" value="RIBOFLAVIN SYNTHASE ALPHA CHAIN"/>
    <property type="match status" value="1"/>
</dbReference>
<evidence type="ECO:0000256" key="9">
    <source>
        <dbReference type="ARBA" id="ARBA00022737"/>
    </source>
</evidence>
<comment type="subunit">
    <text evidence="4">Homotrimer.</text>
</comment>
<dbReference type="PROSITE" id="PS51177">
    <property type="entry name" value="LUMAZINE_BIND"/>
    <property type="match status" value="2"/>
</dbReference>
<evidence type="ECO:0000256" key="4">
    <source>
        <dbReference type="ARBA" id="ARBA00011233"/>
    </source>
</evidence>
<comment type="function">
    <text evidence="2">Catalyzes the dismutation of two molecules of 6,7-dimethyl-8-ribityllumazine, resulting in the formation of riboflavin and 5-amino-6-(D-ribitylamino)uracil.</text>
</comment>
<keyword evidence="9" id="KW-0677">Repeat</keyword>
<dbReference type="FunFam" id="2.40.30.20:FF:000004">
    <property type="entry name" value="Riboflavin synthase, alpha subunit"/>
    <property type="match status" value="1"/>
</dbReference>
<dbReference type="AlphaFoldDB" id="A0A292IIL0"/>
<evidence type="ECO:0000259" key="12">
    <source>
        <dbReference type="PROSITE" id="PS51177"/>
    </source>
</evidence>
<dbReference type="Proteomes" id="UP000261764">
    <property type="component" value="Chromosome I"/>
</dbReference>
<dbReference type="KEGG" id="mamp:MAMA39_06030"/>
<dbReference type="SUPFAM" id="SSF63380">
    <property type="entry name" value="Riboflavin synthase domain-like"/>
    <property type="match status" value="2"/>
</dbReference>